<organism evidence="1 2">
    <name type="scientific">Robertmurraya siralis</name>
    <dbReference type="NCBI Taxonomy" id="77777"/>
    <lineage>
        <taxon>Bacteria</taxon>
        <taxon>Bacillati</taxon>
        <taxon>Bacillota</taxon>
        <taxon>Bacilli</taxon>
        <taxon>Bacillales</taxon>
        <taxon>Bacillaceae</taxon>
        <taxon>Robertmurraya</taxon>
    </lineage>
</organism>
<dbReference type="RefSeq" id="WP_212933409.1">
    <property type="nucleotide sequence ID" value="NZ_BORC01000002.1"/>
</dbReference>
<proteinExistence type="predicted"/>
<dbReference type="AlphaFoldDB" id="A0A919WG51"/>
<dbReference type="PROSITE" id="PS51257">
    <property type="entry name" value="PROKAR_LIPOPROTEIN"/>
    <property type="match status" value="1"/>
</dbReference>
<evidence type="ECO:0000313" key="2">
    <source>
        <dbReference type="Proteomes" id="UP000682111"/>
    </source>
</evidence>
<reference evidence="1" key="1">
    <citation type="submission" date="2021-03" db="EMBL/GenBank/DDBJ databases">
        <title>Antimicrobial resistance genes in bacteria isolated from Japanese honey, and their potential for conferring macrolide and lincosamide resistance in the American foulbrood pathogen Paenibacillus larvae.</title>
        <authorList>
            <person name="Okamoto M."/>
            <person name="Kumagai M."/>
            <person name="Kanamori H."/>
            <person name="Takamatsu D."/>
        </authorList>
    </citation>
    <scope>NUCLEOTIDE SEQUENCE</scope>
    <source>
        <strain evidence="1">J27TS8</strain>
    </source>
</reference>
<accession>A0A919WG51</accession>
<sequence length="125" mass="14112">MKFAPIIISILFMMISACQKSDAKSIEIDSSVKQVLFFSNETEHGNLQMEAPYYDAIIELRQRFPEEFSEIKTFAPTTDKDIFTKLEVQDCPAIIILHNDEVLAQVAGESSKEEILQPIEAALTN</sequence>
<dbReference type="EMBL" id="BORC01000002">
    <property type="protein sequence ID" value="GIN61363.1"/>
    <property type="molecule type" value="Genomic_DNA"/>
</dbReference>
<evidence type="ECO:0000313" key="1">
    <source>
        <dbReference type="EMBL" id="GIN61363.1"/>
    </source>
</evidence>
<dbReference type="Proteomes" id="UP000682111">
    <property type="component" value="Unassembled WGS sequence"/>
</dbReference>
<gene>
    <name evidence="1" type="primary">slp</name>
    <name evidence="1" type="ORF">J27TS8_13560</name>
</gene>
<dbReference type="InterPro" id="IPR036249">
    <property type="entry name" value="Thioredoxin-like_sf"/>
</dbReference>
<name>A0A919WG51_9BACI</name>
<dbReference type="Gene3D" id="3.40.30.10">
    <property type="entry name" value="Glutaredoxin"/>
    <property type="match status" value="1"/>
</dbReference>
<keyword evidence="1" id="KW-0449">Lipoprotein</keyword>
<dbReference type="SUPFAM" id="SSF52833">
    <property type="entry name" value="Thioredoxin-like"/>
    <property type="match status" value="1"/>
</dbReference>
<keyword evidence="2" id="KW-1185">Reference proteome</keyword>
<comment type="caution">
    <text evidence="1">The sequence shown here is derived from an EMBL/GenBank/DDBJ whole genome shotgun (WGS) entry which is preliminary data.</text>
</comment>
<protein>
    <submittedName>
        <fullName evidence="1">Pal-related lipoprotein</fullName>
    </submittedName>
</protein>